<keyword evidence="3" id="KW-1185">Reference proteome</keyword>
<feature type="compositionally biased region" description="Polar residues" evidence="1">
    <location>
        <begin position="258"/>
        <end position="269"/>
    </location>
</feature>
<dbReference type="EMBL" id="PKPP01001063">
    <property type="protein sequence ID" value="PWA86003.1"/>
    <property type="molecule type" value="Genomic_DNA"/>
</dbReference>
<gene>
    <name evidence="2" type="ORF">CTI12_AA145010</name>
</gene>
<dbReference type="PANTHER" id="PTHR31569">
    <property type="entry name" value="SWIM-TYPE DOMAIN-CONTAINING PROTEIN"/>
    <property type="match status" value="1"/>
</dbReference>
<protein>
    <submittedName>
        <fullName evidence="2">Uncharacterized protein</fullName>
    </submittedName>
</protein>
<dbReference type="OrthoDB" id="2422440at2759"/>
<dbReference type="Proteomes" id="UP000245207">
    <property type="component" value="Unassembled WGS sequence"/>
</dbReference>
<dbReference type="InterPro" id="IPR052579">
    <property type="entry name" value="Zinc_finger_SWIM"/>
</dbReference>
<evidence type="ECO:0000256" key="1">
    <source>
        <dbReference type="SAM" id="MobiDB-lite"/>
    </source>
</evidence>
<proteinExistence type="predicted"/>
<feature type="region of interest" description="Disordered" evidence="1">
    <location>
        <begin position="258"/>
        <end position="321"/>
    </location>
</feature>
<dbReference type="AlphaFoldDB" id="A0A2U1PJS0"/>
<feature type="compositionally biased region" description="Acidic residues" evidence="1">
    <location>
        <begin position="312"/>
        <end position="321"/>
    </location>
</feature>
<evidence type="ECO:0000313" key="3">
    <source>
        <dbReference type="Proteomes" id="UP000245207"/>
    </source>
</evidence>
<dbReference type="STRING" id="35608.A0A2U1PJS0"/>
<accession>A0A2U1PJS0</accession>
<evidence type="ECO:0000313" key="2">
    <source>
        <dbReference type="EMBL" id="PWA86003.1"/>
    </source>
</evidence>
<organism evidence="2 3">
    <name type="scientific">Artemisia annua</name>
    <name type="common">Sweet wormwood</name>
    <dbReference type="NCBI Taxonomy" id="35608"/>
    <lineage>
        <taxon>Eukaryota</taxon>
        <taxon>Viridiplantae</taxon>
        <taxon>Streptophyta</taxon>
        <taxon>Embryophyta</taxon>
        <taxon>Tracheophyta</taxon>
        <taxon>Spermatophyta</taxon>
        <taxon>Magnoliopsida</taxon>
        <taxon>eudicotyledons</taxon>
        <taxon>Gunneridae</taxon>
        <taxon>Pentapetalae</taxon>
        <taxon>asterids</taxon>
        <taxon>campanulids</taxon>
        <taxon>Asterales</taxon>
        <taxon>Asteraceae</taxon>
        <taxon>Asteroideae</taxon>
        <taxon>Anthemideae</taxon>
        <taxon>Artemisiinae</taxon>
        <taxon>Artemisia</taxon>
    </lineage>
</organism>
<name>A0A2U1PJS0_ARTAN</name>
<sequence length="321" mass="37103">MWKLLEDSPTWLSYAENYKELRIFLEDYPQNYKELRIFLEDYPRVLRYIHDSWLDKYKTRFVSASIDLSLNFGNRTSNRVESQHAKLKKYLESASINLDKFVGCIDKIVKSQLTAIRASFGKSEISRYHHHNKPCFDLLRGFVSNEALELMVKEIDRSNEFQLDSSTCGCQLYNSCGLPCACRLSLYMTSGECILVDSIDIFWRTLDLSPATSLQSDNICCDAKLNYVKEHFNNQNDAGKRSVLRKWVDIFNPSKTTIKPPKSSYTNNKQQKKKRGSFSCKFFKIDPNMQPKRHGSSSNSQGGRTHNLIPDLNEEPPASEE</sequence>
<comment type="caution">
    <text evidence="2">The sequence shown here is derived from an EMBL/GenBank/DDBJ whole genome shotgun (WGS) entry which is preliminary data.</text>
</comment>
<dbReference type="PANTHER" id="PTHR31569:SF4">
    <property type="entry name" value="SWIM-TYPE DOMAIN-CONTAINING PROTEIN"/>
    <property type="match status" value="1"/>
</dbReference>
<reference evidence="2 3" key="1">
    <citation type="journal article" date="2018" name="Mol. Plant">
        <title>The genome of Artemisia annua provides insight into the evolution of Asteraceae family and artemisinin biosynthesis.</title>
        <authorList>
            <person name="Shen Q."/>
            <person name="Zhang L."/>
            <person name="Liao Z."/>
            <person name="Wang S."/>
            <person name="Yan T."/>
            <person name="Shi P."/>
            <person name="Liu M."/>
            <person name="Fu X."/>
            <person name="Pan Q."/>
            <person name="Wang Y."/>
            <person name="Lv Z."/>
            <person name="Lu X."/>
            <person name="Zhang F."/>
            <person name="Jiang W."/>
            <person name="Ma Y."/>
            <person name="Chen M."/>
            <person name="Hao X."/>
            <person name="Li L."/>
            <person name="Tang Y."/>
            <person name="Lv G."/>
            <person name="Zhou Y."/>
            <person name="Sun X."/>
            <person name="Brodelius P.E."/>
            <person name="Rose J.K.C."/>
            <person name="Tang K."/>
        </authorList>
    </citation>
    <scope>NUCLEOTIDE SEQUENCE [LARGE SCALE GENOMIC DNA]</scope>
    <source>
        <strain evidence="3">cv. Huhao1</strain>
        <tissue evidence="2">Leaf</tissue>
    </source>
</reference>